<name>A0A6J7WHD3_9CAUD</name>
<evidence type="ECO:0000313" key="2">
    <source>
        <dbReference type="EMBL" id="CAB5187414.1"/>
    </source>
</evidence>
<reference evidence="2" key="1">
    <citation type="submission" date="2020-05" db="EMBL/GenBank/DDBJ databases">
        <authorList>
            <person name="Chiriac C."/>
            <person name="Salcher M."/>
            <person name="Ghai R."/>
            <person name="Kavagutti S V."/>
        </authorList>
    </citation>
    <scope>NUCLEOTIDE SEQUENCE</scope>
</reference>
<accession>A0A6J7WHD3</accession>
<sequence>MSNLVAFAQAGLPAVSTLSTALRSIQSDVGPAGTVILKMDKTGHWVFGADQTEVEDDSTWAVNPFSFVHGFIAWGDGEVLAEKMASVSQPLPELDEAPPGAKKGWETQVGLSLKCISGEDKGMEARYTTTSVGGKKSVQTLAIALAEQVEKDQTKPVAIVRLKKDHYSHKSYGKIYTPVFEIIDWVSMDGEPEAPKVEEPAPAAGRRRRSA</sequence>
<dbReference type="EMBL" id="LR798210">
    <property type="protein sequence ID" value="CAB5187414.1"/>
    <property type="molecule type" value="Genomic_DNA"/>
</dbReference>
<evidence type="ECO:0000256" key="1">
    <source>
        <dbReference type="SAM" id="MobiDB-lite"/>
    </source>
</evidence>
<organism evidence="2">
    <name type="scientific">uncultured Caudovirales phage</name>
    <dbReference type="NCBI Taxonomy" id="2100421"/>
    <lineage>
        <taxon>Viruses</taxon>
        <taxon>Duplodnaviria</taxon>
        <taxon>Heunggongvirae</taxon>
        <taxon>Uroviricota</taxon>
        <taxon>Caudoviricetes</taxon>
        <taxon>Peduoviridae</taxon>
        <taxon>Maltschvirus</taxon>
        <taxon>Maltschvirus maltsch</taxon>
    </lineage>
</organism>
<protein>
    <submittedName>
        <fullName evidence="2">Uncharacterized protein</fullName>
    </submittedName>
</protein>
<feature type="region of interest" description="Disordered" evidence="1">
    <location>
        <begin position="192"/>
        <end position="211"/>
    </location>
</feature>
<proteinExistence type="predicted"/>
<gene>
    <name evidence="2" type="ORF">UFOVP160_43</name>
</gene>